<accession>A0A1G2QTK3</accession>
<evidence type="ECO:0000313" key="2">
    <source>
        <dbReference type="EMBL" id="OHA63758.1"/>
    </source>
</evidence>
<dbReference type="Pfam" id="PF12705">
    <property type="entry name" value="PDDEXK_1"/>
    <property type="match status" value="1"/>
</dbReference>
<dbReference type="Gene3D" id="3.90.320.10">
    <property type="match status" value="1"/>
</dbReference>
<proteinExistence type="predicted"/>
<comment type="caution">
    <text evidence="2">The sequence shown here is derived from an EMBL/GenBank/DDBJ whole genome shotgun (WGS) entry which is preliminary data.</text>
</comment>
<dbReference type="EMBL" id="MHTS01000027">
    <property type="protein sequence ID" value="OHA63758.1"/>
    <property type="molecule type" value="Genomic_DNA"/>
</dbReference>
<dbReference type="Proteomes" id="UP000178170">
    <property type="component" value="Unassembled WGS sequence"/>
</dbReference>
<sequence>MTVDLFKEKFGYEIDGVWFPRVTSITALANGFSFLRRGDIFGRRFGFQQAALWGTMMHEAVGKILKGEEEEFDARIMVSIETFRQWRVQYPLAIRNPAADIERRVLDLERGYAGTIDIVAEVEGVLSIIDLKTSTSVAKEYGLQTAAYMNAYNAMESESLRMCKKRWILRVDQYAECLGCFAKVREKYETARITGGNELCNHQWSGVKGEIEFQELKGYERDLERFFDLKERWEWANKEWLSRIPNYEKNICHPTLL</sequence>
<organism evidence="2 3">
    <name type="scientific">Candidatus Wildermuthbacteria bacterium RIFCSPHIGHO2_01_FULL_48_27b</name>
    <dbReference type="NCBI Taxonomy" id="1802447"/>
    <lineage>
        <taxon>Bacteria</taxon>
        <taxon>Candidatus Wildermuthiibacteriota</taxon>
    </lineage>
</organism>
<dbReference type="InterPro" id="IPR038726">
    <property type="entry name" value="PDDEXK_AddAB-type"/>
</dbReference>
<evidence type="ECO:0000259" key="1">
    <source>
        <dbReference type="Pfam" id="PF12705"/>
    </source>
</evidence>
<dbReference type="AlphaFoldDB" id="A0A1G2QTK3"/>
<evidence type="ECO:0000313" key="3">
    <source>
        <dbReference type="Proteomes" id="UP000178170"/>
    </source>
</evidence>
<reference evidence="2 3" key="1">
    <citation type="journal article" date="2016" name="Nat. Commun.">
        <title>Thousands of microbial genomes shed light on interconnected biogeochemical processes in an aquifer system.</title>
        <authorList>
            <person name="Anantharaman K."/>
            <person name="Brown C.T."/>
            <person name="Hug L.A."/>
            <person name="Sharon I."/>
            <person name="Castelle C.J."/>
            <person name="Probst A.J."/>
            <person name="Thomas B.C."/>
            <person name="Singh A."/>
            <person name="Wilkins M.J."/>
            <person name="Karaoz U."/>
            <person name="Brodie E.L."/>
            <person name="Williams K.H."/>
            <person name="Hubbard S.S."/>
            <person name="Banfield J.F."/>
        </authorList>
    </citation>
    <scope>NUCLEOTIDE SEQUENCE [LARGE SCALE GENOMIC DNA]</scope>
</reference>
<gene>
    <name evidence="2" type="ORF">A2843_02965</name>
</gene>
<dbReference type="InterPro" id="IPR011604">
    <property type="entry name" value="PDDEXK-like_dom_sf"/>
</dbReference>
<name>A0A1G2QTK3_9BACT</name>
<protein>
    <recommendedName>
        <fullName evidence="1">PD-(D/E)XK endonuclease-like domain-containing protein</fullName>
    </recommendedName>
</protein>
<feature type="domain" description="PD-(D/E)XK endonuclease-like" evidence="1">
    <location>
        <begin position="104"/>
        <end position="157"/>
    </location>
</feature>